<dbReference type="Pfam" id="PF05709">
    <property type="entry name" value="Sipho_tail"/>
    <property type="match status" value="1"/>
</dbReference>
<organism evidence="2 3">
    <name type="scientific">Aneurinibacillus thermoaerophilus</name>
    <dbReference type="NCBI Taxonomy" id="143495"/>
    <lineage>
        <taxon>Bacteria</taxon>
        <taxon>Bacillati</taxon>
        <taxon>Bacillota</taxon>
        <taxon>Bacilli</taxon>
        <taxon>Bacillales</taxon>
        <taxon>Paenibacillaceae</taxon>
        <taxon>Aneurinibacillus group</taxon>
        <taxon>Aneurinibacillus</taxon>
    </lineage>
</organism>
<dbReference type="InterPro" id="IPR006520">
    <property type="entry name" value="Dit_BPSPP_N"/>
</dbReference>
<dbReference type="NCBIfam" id="TIGR01633">
    <property type="entry name" value="phi3626_gp14_N"/>
    <property type="match status" value="1"/>
</dbReference>
<dbReference type="InterPro" id="IPR008841">
    <property type="entry name" value="Siphovirus-type_tail_N"/>
</dbReference>
<dbReference type="EMBL" id="FNDE01000057">
    <property type="protein sequence ID" value="SDH77614.1"/>
    <property type="molecule type" value="Genomic_DNA"/>
</dbReference>
<name>A0A1G8F674_ANETH</name>
<evidence type="ECO:0000313" key="3">
    <source>
        <dbReference type="Proteomes" id="UP000198956"/>
    </source>
</evidence>
<dbReference type="OrthoDB" id="3078561at2"/>
<dbReference type="Proteomes" id="UP000198956">
    <property type="component" value="Unassembled WGS sequence"/>
</dbReference>
<feature type="domain" description="Siphovirus-type tail component RIFT-related" evidence="1">
    <location>
        <begin position="20"/>
        <end position="123"/>
    </location>
</feature>
<dbReference type="Gene3D" id="2.40.30.200">
    <property type="match status" value="1"/>
</dbReference>
<sequence length="182" mass="20800">MSDFTYKGISARSMGVRIQSKKRPLLPNIRQEYEDIPGRHGSYSFSDGTLEDITIEIECWVKADSRDDLRYRARQIAAWLYSKDKQRLVFDDEPGVFYLGRLVNQIDLEALIRFGKFTLQFRCDPFAYSVQERAEKRIIATSPYEFTEIVGGTAPTKPVVVLKNTGSAVLNGFTLTVETEIE</sequence>
<protein>
    <submittedName>
        <fullName evidence="2">Putative phage tail component, N-terminal domain-containing protein</fullName>
    </submittedName>
</protein>
<accession>A0A1G8F674</accession>
<dbReference type="RefSeq" id="WP_091261460.1">
    <property type="nucleotide sequence ID" value="NZ_FNDE01000057.1"/>
</dbReference>
<dbReference type="AlphaFoldDB" id="A0A1G8F674"/>
<evidence type="ECO:0000259" key="1">
    <source>
        <dbReference type="Pfam" id="PF05709"/>
    </source>
</evidence>
<gene>
    <name evidence="2" type="ORF">SAMN04489735_10578</name>
</gene>
<evidence type="ECO:0000313" key="2">
    <source>
        <dbReference type="EMBL" id="SDH77614.1"/>
    </source>
</evidence>
<reference evidence="2 3" key="1">
    <citation type="submission" date="2016-10" db="EMBL/GenBank/DDBJ databases">
        <authorList>
            <person name="de Groot N.N."/>
        </authorList>
    </citation>
    <scope>NUCLEOTIDE SEQUENCE [LARGE SCALE GENOMIC DNA]</scope>
    <source>
        <strain evidence="2 3">L 420-91</strain>
    </source>
</reference>
<proteinExistence type="predicted"/>